<dbReference type="CDD" id="cd18795">
    <property type="entry name" value="SF2_C_Ski2"/>
    <property type="match status" value="1"/>
</dbReference>
<dbReference type="PROSITE" id="PS51192">
    <property type="entry name" value="HELICASE_ATP_BIND_1"/>
    <property type="match status" value="1"/>
</dbReference>
<keyword evidence="3 8" id="KW-0347">Helicase</keyword>
<dbReference type="FunFam" id="1.10.3380.30:FF:000007">
    <property type="entry name" value="DExH-box ATP-dependent RNA helicase DExH15 chloroplastic"/>
    <property type="match status" value="1"/>
</dbReference>
<dbReference type="InterPro" id="IPR050699">
    <property type="entry name" value="RNA-DNA_Helicase"/>
</dbReference>
<name>A0A7C9A3D3_OPUST</name>
<proteinExistence type="predicted"/>
<dbReference type="EMBL" id="GISG01200392">
    <property type="protein sequence ID" value="MBA4658379.1"/>
    <property type="molecule type" value="Transcribed_RNA"/>
</dbReference>
<dbReference type="Pfam" id="PF00271">
    <property type="entry name" value="Helicase_C"/>
    <property type="match status" value="1"/>
</dbReference>
<dbReference type="Pfam" id="PF25446">
    <property type="entry name" value="SH3_ISE2"/>
    <property type="match status" value="1"/>
</dbReference>
<feature type="compositionally biased region" description="Polar residues" evidence="5">
    <location>
        <begin position="54"/>
        <end position="64"/>
    </location>
</feature>
<sequence>MNALSLSTSYPLSLFSSSRPPASSTRYKFSLIQFPKLGSRSLKLPRTQFRPSFKSPNSVANQLSDADDDEETEEFDDDDEAADEYVEVSGEEMDLDDDLEDEDGAQTQVEDELSASFWSSNESKFQRVKKLCDTVRELGAGIIDADELAYIYDFRIDKFQRLAIKAFLGGSSVVVSAPTSSGKTLIAEAAAVATVAKGKRLFYTTPLKALSNQKFREFREAFGEGKVGLLTGDSALNKDAQILIMTTEILRNMLYQSVGVVSSGSGLFDVDVIVLDEVHYLSDISRGTVWEETVIYCPKEVQLICLSATVANPDELAGWIGQIHGKTELVTSSKRPVPLTWHFSTKVDLFPLLDEKGTSINRKLSLHYLHHYASAAKSRKNEGPGRRNSRRRKDESDLIYEEYGNMSAQSSLSKNDINVIRRSLVPQVEDTLEHLKERDMLPAIWFIFSRKGCDAAVQYVEDSKLLDECEKGEVELALKRFRIQYPDAVRESAVKALLQGVAAHHAGCLPLWKSFIEELFQRGLIKVVFATETLAAGINMPARTTVIASLSKRGEAGRVQLRSNELLQMAGRAGRRGIDEQGHVVLVQSLYEGAEKCCELLFSRVEPLVSQFTASYGMVLNLLAGAKVTRLLSEADGVRVSQARRNLDEARKLVEQSFGNYLGSNVMLASKEELNRIQREIELLSAEVSDDAIDMKVRKILSESAYREIASLQEELKVEKCLRNDSRRRMELERMSSLKPSLKELGTDNLPFLCLQYKDADGIEHSIPAVYLAEVDSLDGSKVKNIVEADGSFKFYTQEGELNACAAGTLPYFQPSYHVALGSDNSWYLFTEKWIKAVYKTGFPSMALHEGDASPREIMSMLLNKEGTQWDRIVNSELGGLWQMEGSLETWSWSLNVPMLSSLPEDDEALQMSPAYDEAVECYRKQRNKVSHLKKKITRTEGFREYKKIVDMAKLTEGKIRRLKSREKRLIDRIEQIEPSGWKEFLQISNVIHEMRALDINTNMIFPLGETASAIRGENELWLAMVLRNRVLLDLKPAQLAAVCGSLVSEGIKVRPWKNNGFIYEPSSTVIYTINFLEDQRKYLLQLQEKHCVSISCSLDSQFSGMVEAWASGLTWREVMMDCAMDEGDLARLLRRTIDLLAQIPKLPDIDPILQTNAMTAAGVMDRSPISELAG</sequence>
<dbReference type="InterPro" id="IPR011545">
    <property type="entry name" value="DEAD/DEAH_box_helicase_dom"/>
</dbReference>
<evidence type="ECO:0000256" key="3">
    <source>
        <dbReference type="ARBA" id="ARBA00022806"/>
    </source>
</evidence>
<dbReference type="Pfam" id="PF08148">
    <property type="entry name" value="DSHCT"/>
    <property type="match status" value="1"/>
</dbReference>
<keyword evidence="1" id="KW-0547">Nucleotide-binding</keyword>
<dbReference type="Gene3D" id="3.40.50.300">
    <property type="entry name" value="P-loop containing nucleotide triphosphate hydrolases"/>
    <property type="match status" value="2"/>
</dbReference>
<dbReference type="InterPro" id="IPR014001">
    <property type="entry name" value="Helicase_ATP-bd"/>
</dbReference>
<dbReference type="InterPro" id="IPR001650">
    <property type="entry name" value="Helicase_C-like"/>
</dbReference>
<organism evidence="8">
    <name type="scientific">Opuntia streptacantha</name>
    <name type="common">Prickly pear cactus</name>
    <name type="synonym">Opuntia cardona</name>
    <dbReference type="NCBI Taxonomy" id="393608"/>
    <lineage>
        <taxon>Eukaryota</taxon>
        <taxon>Viridiplantae</taxon>
        <taxon>Streptophyta</taxon>
        <taxon>Embryophyta</taxon>
        <taxon>Tracheophyta</taxon>
        <taxon>Spermatophyta</taxon>
        <taxon>Magnoliopsida</taxon>
        <taxon>eudicotyledons</taxon>
        <taxon>Gunneridae</taxon>
        <taxon>Pentapetalae</taxon>
        <taxon>Caryophyllales</taxon>
        <taxon>Cactineae</taxon>
        <taxon>Cactaceae</taxon>
        <taxon>Opuntioideae</taxon>
        <taxon>Opuntia</taxon>
    </lineage>
</organism>
<evidence type="ECO:0000313" key="8">
    <source>
        <dbReference type="EMBL" id="MBA4658379.1"/>
    </source>
</evidence>
<reference evidence="8" key="2">
    <citation type="submission" date="2020-07" db="EMBL/GenBank/DDBJ databases">
        <authorList>
            <person name="Vera ALvarez R."/>
            <person name="Arias-Moreno D.M."/>
            <person name="Jimenez-Jacinto V."/>
            <person name="Jimenez-Bremont J.F."/>
            <person name="Swaminathan K."/>
            <person name="Moose S.P."/>
            <person name="Guerrero-Gonzalez M.L."/>
            <person name="Marino-Ramirez L."/>
            <person name="Landsman D."/>
            <person name="Rodriguez-Kessler M."/>
            <person name="Delgado-Sanchez P."/>
        </authorList>
    </citation>
    <scope>NUCLEOTIDE SEQUENCE</scope>
    <source>
        <tissue evidence="8">Cladode</tissue>
    </source>
</reference>
<reference evidence="8" key="1">
    <citation type="journal article" date="2013" name="J. Plant Res.">
        <title>Effect of fungi and light on seed germination of three Opuntia species from semiarid lands of central Mexico.</title>
        <authorList>
            <person name="Delgado-Sanchez P."/>
            <person name="Jimenez-Bremont J.F."/>
            <person name="Guerrero-Gonzalez Mde L."/>
            <person name="Flores J."/>
        </authorList>
    </citation>
    <scope>NUCLEOTIDE SEQUENCE</scope>
    <source>
        <tissue evidence="8">Cladode</tissue>
    </source>
</reference>
<dbReference type="SMART" id="SM01142">
    <property type="entry name" value="DSHCT"/>
    <property type="match status" value="1"/>
</dbReference>
<feature type="region of interest" description="Disordered" evidence="5">
    <location>
        <begin position="1"/>
        <end position="23"/>
    </location>
</feature>
<dbReference type="GO" id="GO:0003676">
    <property type="term" value="F:nucleic acid binding"/>
    <property type="evidence" value="ECO:0007669"/>
    <property type="project" value="InterPro"/>
</dbReference>
<evidence type="ECO:0000256" key="1">
    <source>
        <dbReference type="ARBA" id="ARBA00022741"/>
    </source>
</evidence>
<dbReference type="SMART" id="SM00487">
    <property type="entry name" value="DEXDc"/>
    <property type="match status" value="1"/>
</dbReference>
<dbReference type="GO" id="GO:0055087">
    <property type="term" value="C:Ski complex"/>
    <property type="evidence" value="ECO:0007669"/>
    <property type="project" value="TreeGrafter"/>
</dbReference>
<dbReference type="Pfam" id="PF00270">
    <property type="entry name" value="DEAD"/>
    <property type="match status" value="1"/>
</dbReference>
<evidence type="ECO:0000256" key="2">
    <source>
        <dbReference type="ARBA" id="ARBA00022801"/>
    </source>
</evidence>
<dbReference type="PROSITE" id="PS51194">
    <property type="entry name" value="HELICASE_CTER"/>
    <property type="match status" value="1"/>
</dbReference>
<evidence type="ECO:0000259" key="6">
    <source>
        <dbReference type="PROSITE" id="PS51192"/>
    </source>
</evidence>
<evidence type="ECO:0000256" key="4">
    <source>
        <dbReference type="ARBA" id="ARBA00022840"/>
    </source>
</evidence>
<dbReference type="AlphaFoldDB" id="A0A7C9A3D3"/>
<dbReference type="FunFam" id="3.40.50.300:FF:000190">
    <property type="entry name" value="ATP-dependent RNA helicase"/>
    <property type="match status" value="1"/>
</dbReference>
<dbReference type="SMART" id="SM00490">
    <property type="entry name" value="HELICc"/>
    <property type="match status" value="1"/>
</dbReference>
<accession>A0A7C9A3D3</accession>
<feature type="domain" description="Helicase C-terminal" evidence="7">
    <location>
        <begin position="427"/>
        <end position="616"/>
    </location>
</feature>
<evidence type="ECO:0000256" key="5">
    <source>
        <dbReference type="SAM" id="MobiDB-lite"/>
    </source>
</evidence>
<dbReference type="SUPFAM" id="SSF52540">
    <property type="entry name" value="P-loop containing nucleoside triphosphate hydrolases"/>
    <property type="match status" value="1"/>
</dbReference>
<dbReference type="Gene3D" id="1.10.3380.30">
    <property type="match status" value="1"/>
</dbReference>
<dbReference type="GO" id="GO:0016787">
    <property type="term" value="F:hydrolase activity"/>
    <property type="evidence" value="ECO:0007669"/>
    <property type="project" value="UniProtKB-KW"/>
</dbReference>
<dbReference type="GO" id="GO:0005524">
    <property type="term" value="F:ATP binding"/>
    <property type="evidence" value="ECO:0007669"/>
    <property type="project" value="UniProtKB-KW"/>
</dbReference>
<feature type="domain" description="Helicase ATP-binding" evidence="6">
    <location>
        <begin position="164"/>
        <end position="328"/>
    </location>
</feature>
<evidence type="ECO:0000259" key="7">
    <source>
        <dbReference type="PROSITE" id="PS51194"/>
    </source>
</evidence>
<dbReference type="EC" id="3.6.4.13" evidence="8"/>
<keyword evidence="2 8" id="KW-0378">Hydrolase</keyword>
<dbReference type="GO" id="GO:0070478">
    <property type="term" value="P:nuclear-transcribed mRNA catabolic process, 3'-5' exonucleolytic nonsense-mediated decay"/>
    <property type="evidence" value="ECO:0007669"/>
    <property type="project" value="TreeGrafter"/>
</dbReference>
<dbReference type="GO" id="GO:0003724">
    <property type="term" value="F:RNA helicase activity"/>
    <property type="evidence" value="ECO:0007669"/>
    <property type="project" value="UniProtKB-EC"/>
</dbReference>
<keyword evidence="4" id="KW-0067">ATP-binding</keyword>
<dbReference type="PANTHER" id="PTHR12131">
    <property type="entry name" value="ATP-DEPENDENT RNA AND DNA HELICASE"/>
    <property type="match status" value="1"/>
</dbReference>
<protein>
    <submittedName>
        <fullName evidence="8">RNA helicase</fullName>
        <ecNumber evidence="8">3.6.4.13</ecNumber>
    </submittedName>
</protein>
<dbReference type="InterPro" id="IPR012961">
    <property type="entry name" value="Ski2/MTR4_C"/>
</dbReference>
<dbReference type="PANTHER" id="PTHR12131:SF1">
    <property type="entry name" value="ATP-DEPENDENT RNA HELICASE SUPV3L1, MITOCHONDRIAL-RELATED"/>
    <property type="match status" value="1"/>
</dbReference>
<dbReference type="InterPro" id="IPR057416">
    <property type="entry name" value="SH3_ISE2"/>
</dbReference>
<feature type="compositionally biased region" description="Acidic residues" evidence="5">
    <location>
        <begin position="65"/>
        <end position="80"/>
    </location>
</feature>
<dbReference type="InterPro" id="IPR027417">
    <property type="entry name" value="P-loop_NTPase"/>
</dbReference>
<feature type="region of interest" description="Disordered" evidence="5">
    <location>
        <begin position="48"/>
        <end position="80"/>
    </location>
</feature>